<organism evidence="1 2">
    <name type="scientific">Paracoccus shanxieyensis</name>
    <dbReference type="NCBI Taxonomy" id="2675752"/>
    <lineage>
        <taxon>Bacteria</taxon>
        <taxon>Pseudomonadati</taxon>
        <taxon>Pseudomonadota</taxon>
        <taxon>Alphaproteobacteria</taxon>
        <taxon>Rhodobacterales</taxon>
        <taxon>Paracoccaceae</taxon>
        <taxon>Paracoccus</taxon>
    </lineage>
</organism>
<keyword evidence="2" id="KW-1185">Reference proteome</keyword>
<comment type="caution">
    <text evidence="1">The sequence shown here is derived from an EMBL/GenBank/DDBJ whole genome shotgun (WGS) entry which is preliminary data.</text>
</comment>
<accession>A0A6L6J0D8</accession>
<dbReference type="Proteomes" id="UP000478740">
    <property type="component" value="Unassembled WGS sequence"/>
</dbReference>
<dbReference type="RefSeq" id="WP_155045992.1">
    <property type="nucleotide sequence ID" value="NZ_WMIH01000027.1"/>
</dbReference>
<evidence type="ECO:0000313" key="1">
    <source>
        <dbReference type="EMBL" id="MTH66266.1"/>
    </source>
</evidence>
<name>A0A6L6J0D8_9RHOB</name>
<sequence>MSDFESLGLKSGIWQGILRRDTPPGRVLLVHMGSRVADARATAQDDGSYRIAAAIPSDKLSDGVQTFILLEDGGQDNAQPQPGALHLASLSIVAGEPLDEDMRAEMDLIRSELDLVKKELRRLASA</sequence>
<protein>
    <submittedName>
        <fullName evidence="1">Uncharacterized protein</fullName>
    </submittedName>
</protein>
<dbReference type="AlphaFoldDB" id="A0A6L6J0D8"/>
<dbReference type="EMBL" id="WMII01000026">
    <property type="protein sequence ID" value="MTH66266.1"/>
    <property type="molecule type" value="Genomic_DNA"/>
</dbReference>
<proteinExistence type="predicted"/>
<evidence type="ECO:0000313" key="2">
    <source>
        <dbReference type="Proteomes" id="UP000478740"/>
    </source>
</evidence>
<reference evidence="1 2" key="1">
    <citation type="submission" date="2019-11" db="EMBL/GenBank/DDBJ databases">
        <authorList>
            <person name="Dong K."/>
        </authorList>
    </citation>
    <scope>NUCLEOTIDE SEQUENCE [LARGE SCALE GENOMIC DNA]</scope>
    <source>
        <strain evidence="1 2">DK608</strain>
    </source>
</reference>
<gene>
    <name evidence="1" type="ORF">GL284_18570</name>
</gene>